<feature type="domain" description="Transglutaminase-like" evidence="2">
    <location>
        <begin position="410"/>
        <end position="481"/>
    </location>
</feature>
<dbReference type="PANTHER" id="PTHR42736">
    <property type="entry name" value="PROTEIN-GLUTAMINE GAMMA-GLUTAMYLTRANSFERASE"/>
    <property type="match status" value="1"/>
</dbReference>
<evidence type="ECO:0000313" key="3">
    <source>
        <dbReference type="EMBL" id="MBC3935743.1"/>
    </source>
</evidence>
<dbReference type="InterPro" id="IPR002931">
    <property type="entry name" value="Transglutaminase-like"/>
</dbReference>
<dbReference type="EMBL" id="JACOGG010000009">
    <property type="protein sequence ID" value="MBC3935743.1"/>
    <property type="molecule type" value="Genomic_DNA"/>
</dbReference>
<evidence type="ECO:0000313" key="4">
    <source>
        <dbReference type="Proteomes" id="UP000612361"/>
    </source>
</evidence>
<dbReference type="Pfam" id="PF13559">
    <property type="entry name" value="DUF4129"/>
    <property type="match status" value="1"/>
</dbReference>
<accession>A0A923I8Z3</accession>
<dbReference type="InterPro" id="IPR038765">
    <property type="entry name" value="Papain-like_cys_pep_sf"/>
</dbReference>
<keyword evidence="1" id="KW-0472">Membrane</keyword>
<keyword evidence="1" id="KW-0812">Transmembrane</keyword>
<feature type="transmembrane region" description="Helical" evidence="1">
    <location>
        <begin position="112"/>
        <end position="129"/>
    </location>
</feature>
<protein>
    <submittedName>
        <fullName evidence="3">DUF3488 domain-containing transglutaminase family protein</fullName>
    </submittedName>
</protein>
<evidence type="ECO:0000256" key="1">
    <source>
        <dbReference type="SAM" id="Phobius"/>
    </source>
</evidence>
<dbReference type="Proteomes" id="UP000612361">
    <property type="component" value="Unassembled WGS sequence"/>
</dbReference>
<keyword evidence="4" id="KW-1185">Reference proteome</keyword>
<dbReference type="InterPro" id="IPR021878">
    <property type="entry name" value="TgpA_N"/>
</dbReference>
<dbReference type="SUPFAM" id="SSF54001">
    <property type="entry name" value="Cysteine proteinases"/>
    <property type="match status" value="1"/>
</dbReference>
<sequence>MKNEVLHEHHISADKSNTLLLMVACISVLLPHFWHVNLWVSIACTLTLGWRIWLTLTGRRLPSMWLLLPACLLMMAGIFLSFRTFFGKEAGVTMLVLLLACKLLEMYARRDLFVVLFLAFFLLLTSYFYQQTIGVALLSLCSVGLLLSAQISFQYTGILPPLRQRLSAGFSMLGLALPLMLCAFFLFPRIQGPLWGLPGDAGQGRSGLSNSMTPGGISNLVLSEEIAFRVKFDQAPPTKNLQYWRGIVMTDYDGKSWTPGRRYQQDTGQLRVTGKPLRQLIILEPHSQHWLFALELSHRTPRFTDGTDSLMSNASELRSRTPLQQRVRYEVESYPDFRLDAQADLQDMASELSLPVGVNPRTQAYARELRQQQGSHQAYIQAVLQHFRQQNFIYTLEPARLGRDAIDDFLFSTRAGFCEHYASAFVVLMRAAGIPARIVTGYQGGNLNTVDGYFEVRQSDAHAWAEVWLSGQGWTRVDPTAAVAPERVMQNLSRALPASGLAGLVNLALQGNSFSQALRMQWDAMNNNWNQWVLNYNQQGQQSLLSKLGWKDVDWVQMTWILFLSGSLVLGVISLPLLLNKPATPALDRVYFSFCHRMAGKALPREPHEGPQAYLARLQARLAPEEWQRAKAFIDFYSLCSYGNHAGSDAAALKQLKQLLSACK</sequence>
<reference evidence="3" key="1">
    <citation type="submission" date="2020-08" db="EMBL/GenBank/DDBJ databases">
        <title>Novel species isolated from subtropical streams in China.</title>
        <authorList>
            <person name="Lu H."/>
        </authorList>
    </citation>
    <scope>NUCLEOTIDE SEQUENCE</scope>
    <source>
        <strain evidence="3">CY7W</strain>
    </source>
</reference>
<feature type="transmembrane region" description="Helical" evidence="1">
    <location>
        <begin position="135"/>
        <end position="156"/>
    </location>
</feature>
<dbReference type="SMART" id="SM00460">
    <property type="entry name" value="TGc"/>
    <property type="match status" value="1"/>
</dbReference>
<dbReference type="AlphaFoldDB" id="A0A923I8Z3"/>
<dbReference type="InterPro" id="IPR025403">
    <property type="entry name" value="TgpA-like_C"/>
</dbReference>
<evidence type="ECO:0000259" key="2">
    <source>
        <dbReference type="SMART" id="SM00460"/>
    </source>
</evidence>
<feature type="transmembrane region" description="Helical" evidence="1">
    <location>
        <begin position="65"/>
        <end position="84"/>
    </location>
</feature>
<dbReference type="Gene3D" id="3.10.620.30">
    <property type="match status" value="1"/>
</dbReference>
<gene>
    <name evidence="3" type="ORF">H8K47_10265</name>
</gene>
<comment type="caution">
    <text evidence="3">The sequence shown here is derived from an EMBL/GenBank/DDBJ whole genome shotgun (WGS) entry which is preliminary data.</text>
</comment>
<feature type="transmembrane region" description="Helical" evidence="1">
    <location>
        <begin position="90"/>
        <end position="107"/>
    </location>
</feature>
<dbReference type="PANTHER" id="PTHR42736:SF1">
    <property type="entry name" value="PROTEIN-GLUTAMINE GAMMA-GLUTAMYLTRANSFERASE"/>
    <property type="match status" value="1"/>
</dbReference>
<feature type="transmembrane region" description="Helical" evidence="1">
    <location>
        <begin position="560"/>
        <end position="579"/>
    </location>
</feature>
<keyword evidence="1" id="KW-1133">Transmembrane helix</keyword>
<feature type="transmembrane region" description="Helical" evidence="1">
    <location>
        <begin position="168"/>
        <end position="187"/>
    </location>
</feature>
<dbReference type="Pfam" id="PF11992">
    <property type="entry name" value="TgpA_N"/>
    <property type="match status" value="1"/>
</dbReference>
<dbReference type="Pfam" id="PF01841">
    <property type="entry name" value="Transglut_core"/>
    <property type="match status" value="1"/>
</dbReference>
<proteinExistence type="predicted"/>
<dbReference type="RefSeq" id="WP_186881305.1">
    <property type="nucleotide sequence ID" value="NZ_JACOGG010000009.1"/>
</dbReference>
<dbReference type="InterPro" id="IPR052901">
    <property type="entry name" value="Bact_TGase-like"/>
</dbReference>
<name>A0A923I8Z3_9BURK</name>
<organism evidence="3 4">
    <name type="scientific">Undibacterium rugosum</name>
    <dbReference type="NCBI Taxonomy" id="2762291"/>
    <lineage>
        <taxon>Bacteria</taxon>
        <taxon>Pseudomonadati</taxon>
        <taxon>Pseudomonadota</taxon>
        <taxon>Betaproteobacteria</taxon>
        <taxon>Burkholderiales</taxon>
        <taxon>Oxalobacteraceae</taxon>
        <taxon>Undibacterium</taxon>
    </lineage>
</organism>